<dbReference type="HOGENOM" id="CLU_086615_0_1_11"/>
<keyword evidence="5 7" id="KW-1133">Transmembrane helix</keyword>
<proteinExistence type="inferred from homology"/>
<organism evidence="8 9">
    <name type="scientific">Brachybacterium phenoliresistens</name>
    <dbReference type="NCBI Taxonomy" id="396014"/>
    <lineage>
        <taxon>Bacteria</taxon>
        <taxon>Bacillati</taxon>
        <taxon>Actinomycetota</taxon>
        <taxon>Actinomycetes</taxon>
        <taxon>Micrococcales</taxon>
        <taxon>Dermabacteraceae</taxon>
        <taxon>Brachybacterium</taxon>
    </lineage>
</organism>
<gene>
    <name evidence="8" type="ORF">BF93_17730</name>
</gene>
<dbReference type="STRING" id="396014.BF93_17730"/>
<dbReference type="OrthoDB" id="3556991at2"/>
<evidence type="ECO:0000313" key="9">
    <source>
        <dbReference type="Proteomes" id="UP000023067"/>
    </source>
</evidence>
<dbReference type="GO" id="GO:0008324">
    <property type="term" value="F:monoatomic cation transmembrane transporter activity"/>
    <property type="evidence" value="ECO:0007669"/>
    <property type="project" value="InterPro"/>
</dbReference>
<evidence type="ECO:0000256" key="5">
    <source>
        <dbReference type="ARBA" id="ARBA00022989"/>
    </source>
</evidence>
<name>Z9JSR6_9MICO</name>
<feature type="transmembrane region" description="Helical" evidence="7">
    <location>
        <begin position="34"/>
        <end position="50"/>
    </location>
</feature>
<evidence type="ECO:0000313" key="8">
    <source>
        <dbReference type="EMBL" id="EWS81028.1"/>
    </source>
</evidence>
<evidence type="ECO:0000256" key="2">
    <source>
        <dbReference type="ARBA" id="ARBA00006228"/>
    </source>
</evidence>
<dbReference type="Proteomes" id="UP000023067">
    <property type="component" value="Unassembled WGS sequence"/>
</dbReference>
<dbReference type="Pfam" id="PF01899">
    <property type="entry name" value="MNHE"/>
    <property type="match status" value="1"/>
</dbReference>
<dbReference type="RefSeq" id="WP_051486799.1">
    <property type="nucleotide sequence ID" value="NZ_BAAAOW010000002.1"/>
</dbReference>
<sequence length="178" mass="19298">MNRRLRDLPLNWLGLTASIGFWCLLWGGVDAKNVLGGLAVALLVFVLFPMPPTGREITVRPLALIICLGRFLADIVVSSVQVAWYAVRPGPQPPSAVIAVPLASRSDLFLTGTAMLATLIPGSVIVEAQRSTGTLFLHVIGARTAEDAERARRRVLAQERRLLRALARRDILEEAGLA</sequence>
<dbReference type="GO" id="GO:0005886">
    <property type="term" value="C:plasma membrane"/>
    <property type="evidence" value="ECO:0007669"/>
    <property type="project" value="UniProtKB-SubCell"/>
</dbReference>
<keyword evidence="4 7" id="KW-0812">Transmembrane</keyword>
<dbReference type="PATRIC" id="fig|396014.3.peg.1888"/>
<keyword evidence="9" id="KW-1185">Reference proteome</keyword>
<protein>
    <submittedName>
        <fullName evidence="8">Sodium:proton antiporter</fullName>
    </submittedName>
</protein>
<evidence type="ECO:0000256" key="6">
    <source>
        <dbReference type="ARBA" id="ARBA00023136"/>
    </source>
</evidence>
<keyword evidence="6 7" id="KW-0472">Membrane</keyword>
<dbReference type="AlphaFoldDB" id="Z9JSR6"/>
<dbReference type="eggNOG" id="COG1863">
    <property type="taxonomic scope" value="Bacteria"/>
</dbReference>
<dbReference type="PANTHER" id="PTHR34584">
    <property type="entry name" value="NA(+)/H(+) ANTIPORTER SUBUNIT E1"/>
    <property type="match status" value="1"/>
</dbReference>
<reference evidence="8 9" key="1">
    <citation type="submission" date="2014-02" db="EMBL/GenBank/DDBJ databases">
        <title>Genome sequence of Brachybacterium phenoliresistens strain W13A50.</title>
        <authorList>
            <person name="Wang X."/>
        </authorList>
    </citation>
    <scope>NUCLEOTIDE SEQUENCE [LARGE SCALE GENOMIC DNA]</scope>
    <source>
        <strain evidence="8 9">W13A50</strain>
    </source>
</reference>
<comment type="caution">
    <text evidence="8">The sequence shown here is derived from an EMBL/GenBank/DDBJ whole genome shotgun (WGS) entry which is preliminary data.</text>
</comment>
<feature type="transmembrane region" description="Helical" evidence="7">
    <location>
        <begin position="12"/>
        <end position="28"/>
    </location>
</feature>
<evidence type="ECO:0000256" key="3">
    <source>
        <dbReference type="ARBA" id="ARBA00022475"/>
    </source>
</evidence>
<dbReference type="EMBL" id="JDYK01000009">
    <property type="protein sequence ID" value="EWS81028.1"/>
    <property type="molecule type" value="Genomic_DNA"/>
</dbReference>
<comment type="subcellular location">
    <subcellularLocation>
        <location evidence="1">Cell membrane</location>
        <topology evidence="1">Multi-pass membrane protein</topology>
    </subcellularLocation>
</comment>
<evidence type="ECO:0000256" key="4">
    <source>
        <dbReference type="ARBA" id="ARBA00022692"/>
    </source>
</evidence>
<dbReference type="PANTHER" id="PTHR34584:SF1">
    <property type="entry name" value="NA(+)_H(+) ANTIPORTER SUBUNIT E1"/>
    <property type="match status" value="1"/>
</dbReference>
<evidence type="ECO:0000256" key="7">
    <source>
        <dbReference type="SAM" id="Phobius"/>
    </source>
</evidence>
<keyword evidence="3" id="KW-1003">Cell membrane</keyword>
<accession>Z9JSR6</accession>
<dbReference type="NCBIfam" id="NF006521">
    <property type="entry name" value="PRK08965.1-5"/>
    <property type="match status" value="1"/>
</dbReference>
<evidence type="ECO:0000256" key="1">
    <source>
        <dbReference type="ARBA" id="ARBA00004651"/>
    </source>
</evidence>
<comment type="similarity">
    <text evidence="2">Belongs to the CPA3 antiporters (TC 2.A.63) subunit E family.</text>
</comment>
<dbReference type="InterPro" id="IPR002758">
    <property type="entry name" value="Cation_antiport_E"/>
</dbReference>